<protein>
    <recommendedName>
        <fullName evidence="3">Tetratricopeptide repeat protein</fullName>
    </recommendedName>
</protein>
<evidence type="ECO:0000313" key="2">
    <source>
        <dbReference type="Proteomes" id="UP001500459"/>
    </source>
</evidence>
<accession>A0ABP7XGE0</accession>
<dbReference type="RefSeq" id="WP_344926297.1">
    <property type="nucleotide sequence ID" value="NZ_BAABCW010000005.1"/>
</dbReference>
<dbReference type="SUPFAM" id="SSF48452">
    <property type="entry name" value="TPR-like"/>
    <property type="match status" value="1"/>
</dbReference>
<proteinExistence type="predicted"/>
<gene>
    <name evidence="1" type="ORF">GCM10022393_16140</name>
</gene>
<keyword evidence="2" id="KW-1185">Reference proteome</keyword>
<dbReference type="Proteomes" id="UP001500459">
    <property type="component" value="Unassembled WGS sequence"/>
</dbReference>
<evidence type="ECO:0008006" key="3">
    <source>
        <dbReference type="Google" id="ProtNLM"/>
    </source>
</evidence>
<evidence type="ECO:0000313" key="1">
    <source>
        <dbReference type="EMBL" id="GAA4115790.1"/>
    </source>
</evidence>
<dbReference type="InterPro" id="IPR011990">
    <property type="entry name" value="TPR-like_helical_dom_sf"/>
</dbReference>
<name>A0ABP7XGE0_9FLAO</name>
<dbReference type="Gene3D" id="1.25.40.10">
    <property type="entry name" value="Tetratricopeptide repeat domain"/>
    <property type="match status" value="1"/>
</dbReference>
<comment type="caution">
    <text evidence="1">The sequence shown here is derived from an EMBL/GenBank/DDBJ whole genome shotgun (WGS) entry which is preliminary data.</text>
</comment>
<reference evidence="2" key="1">
    <citation type="journal article" date="2019" name="Int. J. Syst. Evol. Microbiol.">
        <title>The Global Catalogue of Microorganisms (GCM) 10K type strain sequencing project: providing services to taxonomists for standard genome sequencing and annotation.</title>
        <authorList>
            <consortium name="The Broad Institute Genomics Platform"/>
            <consortium name="The Broad Institute Genome Sequencing Center for Infectious Disease"/>
            <person name="Wu L."/>
            <person name="Ma J."/>
        </authorList>
    </citation>
    <scope>NUCLEOTIDE SEQUENCE [LARGE SCALE GENOMIC DNA]</scope>
    <source>
        <strain evidence="2">JCM 17106</strain>
    </source>
</reference>
<dbReference type="EMBL" id="BAABCW010000005">
    <property type="protein sequence ID" value="GAA4115790.1"/>
    <property type="molecule type" value="Genomic_DNA"/>
</dbReference>
<organism evidence="1 2">
    <name type="scientific">Aquimarina addita</name>
    <dbReference type="NCBI Taxonomy" id="870485"/>
    <lineage>
        <taxon>Bacteria</taxon>
        <taxon>Pseudomonadati</taxon>
        <taxon>Bacteroidota</taxon>
        <taxon>Flavobacteriia</taxon>
        <taxon>Flavobacteriales</taxon>
        <taxon>Flavobacteriaceae</taxon>
        <taxon>Aquimarina</taxon>
    </lineage>
</organism>
<sequence>MERTQELFEKIEGYLANTLSKEEGIAFRKELAVNKELQVEVEKHRELHDALSDTDTLAFAEKIRKIRKEMIQEEADTTATSGFRFSSFLKIAASLVLIISLGTLLWQVSRHDSPQDLYTAYYVPYPVEDVTRGVDQKESDEFQKKYREKKYEEVSVVLEKISEDTMDERHRLYLGNSYLNIGREQDALLQFQQISDTSKYYEHASWFRALTYLKLEDTEASALILQKIITYNGIYAFNAKELLEKLEKK</sequence>